<dbReference type="SUPFAM" id="SSF143011">
    <property type="entry name" value="RelE-like"/>
    <property type="match status" value="1"/>
</dbReference>
<sequence>MQIKFDESAWEDYLHWQATDRAILKRINQFIVATSREPFAGIGKPEQLKHQLSGFWSRRIDDRHRLVYAADGDTLLIAQCRDHY</sequence>
<dbReference type="EMBL" id="BMLX01000004">
    <property type="protein sequence ID" value="GGP23067.1"/>
    <property type="molecule type" value="Genomic_DNA"/>
</dbReference>
<dbReference type="Proteomes" id="UP000637267">
    <property type="component" value="Unassembled WGS sequence"/>
</dbReference>
<keyword evidence="5" id="KW-0378">Hydrolase</keyword>
<dbReference type="PANTHER" id="PTHR38039:SF1">
    <property type="entry name" value="TOXIN YOEB"/>
    <property type="match status" value="1"/>
</dbReference>
<keyword evidence="4" id="KW-0255">Endonuclease</keyword>
<keyword evidence="8" id="KW-1185">Reference proteome</keyword>
<proteinExistence type="inferred from homology"/>
<gene>
    <name evidence="7" type="primary">yoeB</name>
    <name evidence="7" type="ORF">GCM10010970_30670</name>
</gene>
<evidence type="ECO:0000313" key="8">
    <source>
        <dbReference type="Proteomes" id="UP000637267"/>
    </source>
</evidence>
<reference evidence="8" key="1">
    <citation type="journal article" date="2019" name="Int. J. Syst. Evol. Microbiol.">
        <title>The Global Catalogue of Microorganisms (GCM) 10K type strain sequencing project: providing services to taxonomists for standard genome sequencing and annotation.</title>
        <authorList>
            <consortium name="The Broad Institute Genomics Platform"/>
            <consortium name="The Broad Institute Genome Sequencing Center for Infectious Disease"/>
            <person name="Wu L."/>
            <person name="Ma J."/>
        </authorList>
    </citation>
    <scope>NUCLEOTIDE SEQUENCE [LARGE SCALE GENOMIC DNA]</scope>
    <source>
        <strain evidence="8">CGMCC 1.8859</strain>
    </source>
</reference>
<evidence type="ECO:0000256" key="1">
    <source>
        <dbReference type="ARBA" id="ARBA00008172"/>
    </source>
</evidence>
<keyword evidence="2" id="KW-1277">Toxin-antitoxin system</keyword>
<dbReference type="Pfam" id="PF06769">
    <property type="entry name" value="YoeB_toxin"/>
    <property type="match status" value="1"/>
</dbReference>
<organism evidence="7 8">
    <name type="scientific">Silvimonas iriomotensis</name>
    <dbReference type="NCBI Taxonomy" id="449662"/>
    <lineage>
        <taxon>Bacteria</taxon>
        <taxon>Pseudomonadati</taxon>
        <taxon>Pseudomonadota</taxon>
        <taxon>Betaproteobacteria</taxon>
        <taxon>Neisseriales</taxon>
        <taxon>Chitinibacteraceae</taxon>
        <taxon>Silvimonas</taxon>
    </lineage>
</organism>
<dbReference type="PANTHER" id="PTHR38039">
    <property type="entry name" value="TOXIN YOEB"/>
    <property type="match status" value="1"/>
</dbReference>
<dbReference type="Gene3D" id="3.30.2310.20">
    <property type="entry name" value="RelE-like"/>
    <property type="match status" value="1"/>
</dbReference>
<comment type="similarity">
    <text evidence="1">Belongs to the YoeB family.</text>
</comment>
<keyword evidence="3" id="KW-0540">Nuclease</keyword>
<evidence type="ECO:0000256" key="6">
    <source>
        <dbReference type="ARBA" id="ARBA00030388"/>
    </source>
</evidence>
<evidence type="ECO:0000256" key="3">
    <source>
        <dbReference type="ARBA" id="ARBA00022722"/>
    </source>
</evidence>
<dbReference type="InterPro" id="IPR009614">
    <property type="entry name" value="YoeB_toxin"/>
</dbReference>
<evidence type="ECO:0000256" key="5">
    <source>
        <dbReference type="ARBA" id="ARBA00022801"/>
    </source>
</evidence>
<comment type="caution">
    <text evidence="7">The sequence shown here is derived from an EMBL/GenBank/DDBJ whole genome shotgun (WGS) entry which is preliminary data.</text>
</comment>
<protein>
    <recommendedName>
        <fullName evidence="6">Putative mRNA interferase YoeB</fullName>
    </recommendedName>
</protein>
<dbReference type="RefSeq" id="WP_188705240.1">
    <property type="nucleotide sequence ID" value="NZ_BMLX01000004.1"/>
</dbReference>
<dbReference type="NCBIfam" id="TIGR02116">
    <property type="entry name" value="toxin_Txe_YoeB"/>
    <property type="match status" value="1"/>
</dbReference>
<evidence type="ECO:0000313" key="7">
    <source>
        <dbReference type="EMBL" id="GGP23067.1"/>
    </source>
</evidence>
<evidence type="ECO:0000256" key="4">
    <source>
        <dbReference type="ARBA" id="ARBA00022759"/>
    </source>
</evidence>
<dbReference type="InterPro" id="IPR035093">
    <property type="entry name" value="RelE/ParE_toxin_dom_sf"/>
</dbReference>
<evidence type="ECO:0000256" key="2">
    <source>
        <dbReference type="ARBA" id="ARBA00022649"/>
    </source>
</evidence>
<name>A0ABQ2PC18_9NEIS</name>
<accession>A0ABQ2PC18</accession>